<name>A0A4R8TGX0_9PEZI</name>
<feature type="transmembrane region" description="Helical" evidence="1">
    <location>
        <begin position="85"/>
        <end position="104"/>
    </location>
</feature>
<evidence type="ECO:0008006" key="4">
    <source>
        <dbReference type="Google" id="ProtNLM"/>
    </source>
</evidence>
<dbReference type="Proteomes" id="UP000295604">
    <property type="component" value="Unassembled WGS sequence"/>
</dbReference>
<organism evidence="2 3">
    <name type="scientific">Colletotrichum sidae</name>
    <dbReference type="NCBI Taxonomy" id="1347389"/>
    <lineage>
        <taxon>Eukaryota</taxon>
        <taxon>Fungi</taxon>
        <taxon>Dikarya</taxon>
        <taxon>Ascomycota</taxon>
        <taxon>Pezizomycotina</taxon>
        <taxon>Sordariomycetes</taxon>
        <taxon>Hypocreomycetidae</taxon>
        <taxon>Glomerellales</taxon>
        <taxon>Glomerellaceae</taxon>
        <taxon>Colletotrichum</taxon>
        <taxon>Colletotrichum orbiculare species complex</taxon>
    </lineage>
</organism>
<keyword evidence="3" id="KW-1185">Reference proteome</keyword>
<dbReference type="EMBL" id="QAPF01000084">
    <property type="protein sequence ID" value="TEA17596.1"/>
    <property type="molecule type" value="Genomic_DNA"/>
</dbReference>
<accession>A0A4R8TGX0</accession>
<feature type="transmembrane region" description="Helical" evidence="1">
    <location>
        <begin position="616"/>
        <end position="639"/>
    </location>
</feature>
<protein>
    <recommendedName>
        <fullName evidence="4">Formylmethionine deformylase-like protein</fullName>
    </recommendedName>
</protein>
<proteinExistence type="predicted"/>
<keyword evidence="1" id="KW-0812">Transmembrane</keyword>
<gene>
    <name evidence="2" type="ORF">C8034_v012247</name>
</gene>
<dbReference type="AlphaFoldDB" id="A0A4R8TGX0"/>
<evidence type="ECO:0000313" key="2">
    <source>
        <dbReference type="EMBL" id="TEA17596.1"/>
    </source>
</evidence>
<keyword evidence="1" id="KW-1133">Transmembrane helix</keyword>
<evidence type="ECO:0000313" key="3">
    <source>
        <dbReference type="Proteomes" id="UP000295604"/>
    </source>
</evidence>
<dbReference type="PANTHER" id="PTHR35041">
    <property type="entry name" value="MEDIATOR OF RNA POLYMERASE II TRANSCRIPTION SUBUNIT 1"/>
    <property type="match status" value="1"/>
</dbReference>
<comment type="caution">
    <text evidence="2">The sequence shown here is derived from an EMBL/GenBank/DDBJ whole genome shotgun (WGS) entry which is preliminary data.</text>
</comment>
<keyword evidence="1" id="KW-0472">Membrane</keyword>
<dbReference type="PANTHER" id="PTHR35041:SF3">
    <property type="entry name" value="FORMYLMETHIONINE DEFORMYLASE-LIKE PROTEIN"/>
    <property type="match status" value="1"/>
</dbReference>
<evidence type="ECO:0000256" key="1">
    <source>
        <dbReference type="SAM" id="Phobius"/>
    </source>
</evidence>
<sequence>MENSHMARHSLDISRCRDSGFASVTTLASKDAVSVSKASSRIELLPKHGDLPDDDSDRYTPAATPTTLKRWDTDLLPHDLWNSAWNMYFFFVTGVAFALGHHIYYQSLEGRLVRGEEQLTSMRYGTALAFAAKASFATAVFSAFREQLWAVVRAKLFKISTLDDMFAAPETPLALMNWEFLSRAKTAAALATLCWLSPLAVILTTSTLVVMPATEVQNTTCPGVRTLNFRFEDTTDWRNGGKIEDLSQMSLSYWNNTSKDKSDPYFFDYYTAPSENAEEFMHASTYLQRPIVDQENAFEVCERGWNCSVEISFVGPAYKCAEIARGIGNHSVRVQSSGTVLPPFSMNDLAPTGNFTYIAWTLLGEYRYPQMAQMKKGGIPVMEPPYPEHLGAFRTEPVIWIGYSELNETFTRAYLNSSEPVQNPEAFTPVIVACEHYEANYTAELIYRDGMQLPRIKDRKFLAPVINTTYIPDLQVNDGTMDKTVAVPESNYILPQDIKTYRRTAGYHSMGLFLRTKLNGTIMEPGKVEETGVVQTSLIDHRFHFVRPNVIGLIETWYGNLLMSMFARPRFQAVVWAAKTDEQTGTRRKGVGPEADYLYPCVRSRPAVRYHYQTSILVGVYGVLVSLALLGIVVGSLAVRRNGGVSRDMRFSSIVEATRGTALDKLSWGGSASDYGNDYGDPRRVKVGYGMLTEYESTSPLSPRFGFGVKGDVTQG</sequence>
<reference evidence="2 3" key="1">
    <citation type="submission" date="2018-11" db="EMBL/GenBank/DDBJ databases">
        <title>Genome sequence and assembly of Colletotrichum sidae.</title>
        <authorList>
            <person name="Gan P."/>
            <person name="Shirasu K."/>
        </authorList>
    </citation>
    <scope>NUCLEOTIDE SEQUENCE [LARGE SCALE GENOMIC DNA]</scope>
    <source>
        <strain evidence="2 3">CBS 518.97</strain>
    </source>
</reference>